<protein>
    <recommendedName>
        <fullName evidence="4">WSC domain-containing protein</fullName>
    </recommendedName>
</protein>
<gene>
    <name evidence="2" type="ORF">AC578_9519</name>
</gene>
<comment type="caution">
    <text evidence="2">The sequence shown here is derived from an EMBL/GenBank/DDBJ whole genome shotgun (WGS) entry which is preliminary data.</text>
</comment>
<feature type="signal peptide" evidence="1">
    <location>
        <begin position="1"/>
        <end position="21"/>
    </location>
</feature>
<feature type="chain" id="PRO_5007806512" description="WSC domain-containing protein" evidence="1">
    <location>
        <begin position="22"/>
        <end position="62"/>
    </location>
</feature>
<evidence type="ECO:0008006" key="4">
    <source>
        <dbReference type="Google" id="ProtNLM"/>
    </source>
</evidence>
<name>A0A139HG73_9PEZI</name>
<accession>A0A139HG73</accession>
<evidence type="ECO:0000313" key="3">
    <source>
        <dbReference type="Proteomes" id="UP000070133"/>
    </source>
</evidence>
<keyword evidence="1" id="KW-0732">Signal</keyword>
<dbReference type="EMBL" id="LFZN01000055">
    <property type="protein sequence ID" value="KXT01416.1"/>
    <property type="molecule type" value="Genomic_DNA"/>
</dbReference>
<keyword evidence="3" id="KW-1185">Reference proteome</keyword>
<organism evidence="2 3">
    <name type="scientific">Pseudocercospora eumusae</name>
    <dbReference type="NCBI Taxonomy" id="321146"/>
    <lineage>
        <taxon>Eukaryota</taxon>
        <taxon>Fungi</taxon>
        <taxon>Dikarya</taxon>
        <taxon>Ascomycota</taxon>
        <taxon>Pezizomycotina</taxon>
        <taxon>Dothideomycetes</taxon>
        <taxon>Dothideomycetidae</taxon>
        <taxon>Mycosphaerellales</taxon>
        <taxon>Mycosphaerellaceae</taxon>
        <taxon>Pseudocercospora</taxon>
    </lineage>
</organism>
<proteinExistence type="predicted"/>
<evidence type="ECO:0000313" key="2">
    <source>
        <dbReference type="EMBL" id="KXT01416.1"/>
    </source>
</evidence>
<reference evidence="2 3" key="1">
    <citation type="submission" date="2015-07" db="EMBL/GenBank/DDBJ databases">
        <title>Comparative genomics of the Sigatoka disease complex on banana suggests a link between parallel evolutionary changes in Pseudocercospora fijiensis and Pseudocercospora eumusae and increased virulence on the banana host.</title>
        <authorList>
            <person name="Chang T.-C."/>
            <person name="Salvucci A."/>
            <person name="Crous P.W."/>
            <person name="Stergiopoulos I."/>
        </authorList>
    </citation>
    <scope>NUCLEOTIDE SEQUENCE [LARGE SCALE GENOMIC DNA]</scope>
    <source>
        <strain evidence="2 3">CBS 114824</strain>
    </source>
</reference>
<dbReference type="Proteomes" id="UP000070133">
    <property type="component" value="Unassembled WGS sequence"/>
</dbReference>
<sequence length="62" mass="6781">MVVFSLTVLIANAECTRQCYANAWNSPILGGSQYTYTAPDPKDGHNMCICTEFDSKSSDPNC</sequence>
<evidence type="ECO:0000256" key="1">
    <source>
        <dbReference type="SAM" id="SignalP"/>
    </source>
</evidence>
<dbReference type="AlphaFoldDB" id="A0A139HG73"/>